<organism evidence="2 3">
    <name type="scientific">Sphenostylis stenocarpa</name>
    <dbReference type="NCBI Taxonomy" id="92480"/>
    <lineage>
        <taxon>Eukaryota</taxon>
        <taxon>Viridiplantae</taxon>
        <taxon>Streptophyta</taxon>
        <taxon>Embryophyta</taxon>
        <taxon>Tracheophyta</taxon>
        <taxon>Spermatophyta</taxon>
        <taxon>Magnoliopsida</taxon>
        <taxon>eudicotyledons</taxon>
        <taxon>Gunneridae</taxon>
        <taxon>Pentapetalae</taxon>
        <taxon>rosids</taxon>
        <taxon>fabids</taxon>
        <taxon>Fabales</taxon>
        <taxon>Fabaceae</taxon>
        <taxon>Papilionoideae</taxon>
        <taxon>50 kb inversion clade</taxon>
        <taxon>NPAAA clade</taxon>
        <taxon>indigoferoid/millettioid clade</taxon>
        <taxon>Phaseoleae</taxon>
        <taxon>Sphenostylis</taxon>
    </lineage>
</organism>
<dbReference type="InterPro" id="IPR032799">
    <property type="entry name" value="TAXi_C"/>
</dbReference>
<reference evidence="2" key="1">
    <citation type="submission" date="2023-10" db="EMBL/GenBank/DDBJ databases">
        <authorList>
            <person name="Domelevo Entfellner J.-B."/>
        </authorList>
    </citation>
    <scope>NUCLEOTIDE SEQUENCE</scope>
</reference>
<dbReference type="Proteomes" id="UP001189624">
    <property type="component" value="Chromosome 9"/>
</dbReference>
<keyword evidence="3" id="KW-1185">Reference proteome</keyword>
<sequence>MLWNPKHPYFYCIGLVGISIGERTIPVPDMLPRVNRRGDDGVVVDNGTTFTMLLTSLYNAVVSEFDGQVGQLSTDEKK</sequence>
<name>A0AA86TFE9_9FABA</name>
<dbReference type="AlphaFoldDB" id="A0AA86TFE9"/>
<evidence type="ECO:0000259" key="1">
    <source>
        <dbReference type="Pfam" id="PF14541"/>
    </source>
</evidence>
<dbReference type="Pfam" id="PF14541">
    <property type="entry name" value="TAXi_C"/>
    <property type="match status" value="1"/>
</dbReference>
<evidence type="ECO:0000313" key="2">
    <source>
        <dbReference type="EMBL" id="CAJ1975676.1"/>
    </source>
</evidence>
<gene>
    <name evidence="2" type="ORF">AYBTSS11_LOCUS27802</name>
</gene>
<proteinExistence type="predicted"/>
<dbReference type="InterPro" id="IPR021109">
    <property type="entry name" value="Peptidase_aspartic_dom_sf"/>
</dbReference>
<accession>A0AA86TFE9</accession>
<dbReference type="Gene3D" id="2.40.70.10">
    <property type="entry name" value="Acid Proteases"/>
    <property type="match status" value="1"/>
</dbReference>
<dbReference type="SUPFAM" id="SSF50630">
    <property type="entry name" value="Acid proteases"/>
    <property type="match status" value="1"/>
</dbReference>
<dbReference type="Gramene" id="rna-AYBTSS11_LOCUS27802">
    <property type="protein sequence ID" value="CAJ1975676.1"/>
    <property type="gene ID" value="gene-AYBTSS11_LOCUS27802"/>
</dbReference>
<protein>
    <recommendedName>
        <fullName evidence="1">Xylanase inhibitor C-terminal domain-containing protein</fullName>
    </recommendedName>
</protein>
<dbReference type="EMBL" id="OY731406">
    <property type="protein sequence ID" value="CAJ1975676.1"/>
    <property type="molecule type" value="Genomic_DNA"/>
</dbReference>
<feature type="domain" description="Xylanase inhibitor C-terminal" evidence="1">
    <location>
        <begin position="11"/>
        <end position="72"/>
    </location>
</feature>
<evidence type="ECO:0000313" key="3">
    <source>
        <dbReference type="Proteomes" id="UP001189624"/>
    </source>
</evidence>